<name>A0A7R9JGI0_TIMCA</name>
<dbReference type="PANTHER" id="PTHR10773:SF19">
    <property type="match status" value="1"/>
</dbReference>
<gene>
    <name evidence="1" type="ORF">TCMB3V08_LOCUS11415</name>
</gene>
<organism evidence="1">
    <name type="scientific">Timema californicum</name>
    <name type="common">California timema</name>
    <name type="synonym">Walking stick</name>
    <dbReference type="NCBI Taxonomy" id="61474"/>
    <lineage>
        <taxon>Eukaryota</taxon>
        <taxon>Metazoa</taxon>
        <taxon>Ecdysozoa</taxon>
        <taxon>Arthropoda</taxon>
        <taxon>Hexapoda</taxon>
        <taxon>Insecta</taxon>
        <taxon>Pterygota</taxon>
        <taxon>Neoptera</taxon>
        <taxon>Polyneoptera</taxon>
        <taxon>Phasmatodea</taxon>
        <taxon>Timematodea</taxon>
        <taxon>Timematoidea</taxon>
        <taxon>Timematidae</taxon>
        <taxon>Timema</taxon>
    </lineage>
</organism>
<protein>
    <submittedName>
        <fullName evidence="1">(California timema) hypothetical protein</fullName>
    </submittedName>
</protein>
<proteinExistence type="predicted"/>
<evidence type="ECO:0000313" key="1">
    <source>
        <dbReference type="EMBL" id="CAD7578878.1"/>
    </source>
</evidence>
<accession>A0A7R9JGI0</accession>
<sequence length="164" mass="19515">MIKDPDDNDRDKDYQLRLDEESQYLQCEAYASGNQVERPRKRLLKVSEWKRTNSKTLRNTGKQYQGKRGEVHAQRSLKDYVHACRHKCNDNFSDEDRKVIFEKYWDLGSWDLQKAFMNSCIENLNPKRNNANAQYSKFISSCITFKGQRVCKKFFLRTLDISNK</sequence>
<reference evidence="1" key="1">
    <citation type="submission" date="2020-11" db="EMBL/GenBank/DDBJ databases">
        <authorList>
            <person name="Tran Van P."/>
        </authorList>
    </citation>
    <scope>NUCLEOTIDE SEQUENCE</scope>
</reference>
<dbReference type="PANTHER" id="PTHR10773">
    <property type="entry name" value="DNA-DIRECTED RNA POLYMERASES I, II, AND III SUBUNIT RPABC2"/>
    <property type="match status" value="1"/>
</dbReference>
<dbReference type="AlphaFoldDB" id="A0A7R9JGI0"/>
<dbReference type="EMBL" id="OE189017">
    <property type="protein sequence ID" value="CAD7578878.1"/>
    <property type="molecule type" value="Genomic_DNA"/>
</dbReference>